<dbReference type="InterPro" id="IPR058031">
    <property type="entry name" value="AAA_lid_NorR"/>
</dbReference>
<dbReference type="InterPro" id="IPR025944">
    <property type="entry name" value="Sigma_54_int_dom_CS"/>
</dbReference>
<protein>
    <submittedName>
        <fullName evidence="7">Sigma 54-interacting transcriptional regulator</fullName>
    </submittedName>
</protein>
<dbReference type="InterPro" id="IPR025662">
    <property type="entry name" value="Sigma_54_int_dom_ATP-bd_1"/>
</dbReference>
<dbReference type="SUPFAM" id="SSF46689">
    <property type="entry name" value="Homeodomain-like"/>
    <property type="match status" value="1"/>
</dbReference>
<evidence type="ECO:0000256" key="1">
    <source>
        <dbReference type="ARBA" id="ARBA00022741"/>
    </source>
</evidence>
<dbReference type="PANTHER" id="PTHR32071:SF99">
    <property type="entry name" value="TRANSCRIPTIONAL REGULATORY PROTEIN"/>
    <property type="match status" value="1"/>
</dbReference>
<keyword evidence="3" id="KW-0805">Transcription regulation</keyword>
<keyword evidence="2" id="KW-0067">ATP-binding</keyword>
<dbReference type="GO" id="GO:0006355">
    <property type="term" value="P:regulation of DNA-templated transcription"/>
    <property type="evidence" value="ECO:0007669"/>
    <property type="project" value="InterPro"/>
</dbReference>
<dbReference type="GO" id="GO:0005524">
    <property type="term" value="F:ATP binding"/>
    <property type="evidence" value="ECO:0007669"/>
    <property type="project" value="UniProtKB-KW"/>
</dbReference>
<dbReference type="SUPFAM" id="SSF52540">
    <property type="entry name" value="P-loop containing nucleoside triphosphate hydrolases"/>
    <property type="match status" value="1"/>
</dbReference>
<dbReference type="PROSITE" id="PS50045">
    <property type="entry name" value="SIGMA54_INTERACT_4"/>
    <property type="match status" value="1"/>
</dbReference>
<keyword evidence="4" id="KW-0804">Transcription</keyword>
<dbReference type="SUPFAM" id="SSF55785">
    <property type="entry name" value="PYP-like sensor domain (PAS domain)"/>
    <property type="match status" value="1"/>
</dbReference>
<dbReference type="Pfam" id="PF02954">
    <property type="entry name" value="HTH_8"/>
    <property type="match status" value="1"/>
</dbReference>
<dbReference type="AlphaFoldDB" id="A0AAU7MNG3"/>
<evidence type="ECO:0000256" key="2">
    <source>
        <dbReference type="ARBA" id="ARBA00022840"/>
    </source>
</evidence>
<dbReference type="PROSITE" id="PS00675">
    <property type="entry name" value="SIGMA54_INTERACT_1"/>
    <property type="match status" value="1"/>
</dbReference>
<dbReference type="KEGG" id="mamm:ABNF92_01220"/>
<dbReference type="Gene3D" id="1.10.10.60">
    <property type="entry name" value="Homeodomain-like"/>
    <property type="match status" value="1"/>
</dbReference>
<dbReference type="EMBL" id="CP157802">
    <property type="protein sequence ID" value="XBQ19812.1"/>
    <property type="molecule type" value="Genomic_DNA"/>
</dbReference>
<dbReference type="PANTHER" id="PTHR32071">
    <property type="entry name" value="TRANSCRIPTIONAL REGULATORY PROTEIN"/>
    <property type="match status" value="1"/>
</dbReference>
<evidence type="ECO:0000259" key="6">
    <source>
        <dbReference type="PROSITE" id="PS50045"/>
    </source>
</evidence>
<keyword evidence="5" id="KW-0175">Coiled coil</keyword>
<evidence type="ECO:0000256" key="5">
    <source>
        <dbReference type="SAM" id="Coils"/>
    </source>
</evidence>
<dbReference type="InterPro" id="IPR027417">
    <property type="entry name" value="P-loop_NTPase"/>
</dbReference>
<dbReference type="Gene3D" id="1.10.8.60">
    <property type="match status" value="1"/>
</dbReference>
<dbReference type="InterPro" id="IPR009057">
    <property type="entry name" value="Homeodomain-like_sf"/>
</dbReference>
<organism evidence="7">
    <name type="scientific">Marinobacter sp. MMG032</name>
    <dbReference type="NCBI Taxonomy" id="3158548"/>
    <lineage>
        <taxon>Bacteria</taxon>
        <taxon>Pseudomonadati</taxon>
        <taxon>Pseudomonadota</taxon>
        <taxon>Gammaproteobacteria</taxon>
        <taxon>Pseudomonadales</taxon>
        <taxon>Marinobacteraceae</taxon>
        <taxon>Marinobacter</taxon>
    </lineage>
</organism>
<gene>
    <name evidence="7" type="ORF">ABNF92_01220</name>
</gene>
<proteinExistence type="predicted"/>
<feature type="domain" description="Sigma-54 factor interaction" evidence="6">
    <location>
        <begin position="155"/>
        <end position="385"/>
    </location>
</feature>
<dbReference type="FunFam" id="3.40.50.300:FF:000006">
    <property type="entry name" value="DNA-binding transcriptional regulator NtrC"/>
    <property type="match status" value="1"/>
</dbReference>
<evidence type="ECO:0000256" key="4">
    <source>
        <dbReference type="ARBA" id="ARBA00023163"/>
    </source>
</evidence>
<dbReference type="GO" id="GO:0043565">
    <property type="term" value="F:sequence-specific DNA binding"/>
    <property type="evidence" value="ECO:0007669"/>
    <property type="project" value="InterPro"/>
</dbReference>
<name>A0AAU7MNG3_9GAMM</name>
<sequence length="479" mass="53504">MANLNTPPEGVKESAVQMLAESFGTFYEHAIAVDTRHRITWISEGYRKFLGLNYEPLGEPIKRHVPNSFMPRVVDTGKPVFLDLLYVQEQWVIVSALPLQNEKGDIVGGFGFVAMADNTSLGKLADKYNKLQKELDSVTSQLDLERRSKYRLSHIVGRSRELQGLKKKLRQVARFDISVLLTGETGTGKELFAHAIHQLSNRSHKPFVSLNVSAVPENLIEAEFFGVAPGAFTGASREGREGKLALARGGTLFLDEIGDMPPNVQSKLLRVLQDQEFEAVGSNKVQKANVRIVAATSRDLQGMIRDGDFRADLFYRLNGMPIHLPALRQRLEDIDLIAERILDEITTRLNLTLYFLTPEALDILRRHTWPGNVRELRNVLERAVILSENNPEIGAELVHELIGTDLSTEVVKPPVEGVFSNDWSPDFQAPVPLQEQMAAAERTILREALGKTGGNRKQAAELLGISRASLYEKMRRLGV</sequence>
<dbReference type="PROSITE" id="PS00688">
    <property type="entry name" value="SIGMA54_INTERACT_3"/>
    <property type="match status" value="1"/>
</dbReference>
<dbReference type="CDD" id="cd00009">
    <property type="entry name" value="AAA"/>
    <property type="match status" value="1"/>
</dbReference>
<dbReference type="InterPro" id="IPR002197">
    <property type="entry name" value="HTH_Fis"/>
</dbReference>
<dbReference type="InterPro" id="IPR003593">
    <property type="entry name" value="AAA+_ATPase"/>
</dbReference>
<evidence type="ECO:0000313" key="7">
    <source>
        <dbReference type="EMBL" id="XBQ19812.1"/>
    </source>
</evidence>
<evidence type="ECO:0000256" key="3">
    <source>
        <dbReference type="ARBA" id="ARBA00023015"/>
    </source>
</evidence>
<dbReference type="Gene3D" id="3.40.50.300">
    <property type="entry name" value="P-loop containing nucleotide triphosphate hydrolases"/>
    <property type="match status" value="1"/>
</dbReference>
<dbReference type="InterPro" id="IPR035965">
    <property type="entry name" value="PAS-like_dom_sf"/>
</dbReference>
<dbReference type="Pfam" id="PF25601">
    <property type="entry name" value="AAA_lid_14"/>
    <property type="match status" value="1"/>
</dbReference>
<dbReference type="PRINTS" id="PR01590">
    <property type="entry name" value="HTHFIS"/>
</dbReference>
<reference evidence="7" key="1">
    <citation type="submission" date="2024-05" db="EMBL/GenBank/DDBJ databases">
        <title>Draft Genome Sequences of Flagellimonas sp. MMG031 and Marinobacter sp. MMG032 Isolated from the dinoflagellate Symbiodinium pilosum.</title>
        <authorList>
            <person name="Shikuma N.J."/>
            <person name="Farrell M.V."/>
        </authorList>
    </citation>
    <scope>NUCLEOTIDE SEQUENCE</scope>
    <source>
        <strain evidence="7">MMG032</strain>
    </source>
</reference>
<dbReference type="RefSeq" id="WP_349343204.1">
    <property type="nucleotide sequence ID" value="NZ_CP157802.1"/>
</dbReference>
<dbReference type="Gene3D" id="3.30.450.20">
    <property type="entry name" value="PAS domain"/>
    <property type="match status" value="1"/>
</dbReference>
<dbReference type="InterPro" id="IPR002078">
    <property type="entry name" value="Sigma_54_int"/>
</dbReference>
<accession>A0AAU7MNG3</accession>
<dbReference type="Pfam" id="PF00158">
    <property type="entry name" value="Sigma54_activat"/>
    <property type="match status" value="1"/>
</dbReference>
<feature type="coiled-coil region" evidence="5">
    <location>
        <begin position="121"/>
        <end position="148"/>
    </location>
</feature>
<keyword evidence="1" id="KW-0547">Nucleotide-binding</keyword>
<dbReference type="SMART" id="SM00382">
    <property type="entry name" value="AAA"/>
    <property type="match status" value="1"/>
</dbReference>